<evidence type="ECO:0000256" key="1">
    <source>
        <dbReference type="SAM" id="Phobius"/>
    </source>
</evidence>
<sequence>MNQKSARRFVLSSILLSLLAFIFNVIALLSPYWKSVHLHEQQNLQIVDDHIDPLIRAEVEKFFDVMYHSDTHYFGFYKHCTRSTKSSTTKQTKCGHNYVPVFNDADFEICHSVERHHYCIFHALSFDDNELSQKSLSKCQCSSPSYISVSKMLLTLAVIVLSVCILVNILRLLNMRRKLFVNDMQLRLLSIICSLFILLFSIIILAYQHSNKKYETLEFFDSLRRHYSQIQIYKFSSHLTTIIERFEQILVIKLGSSFTLATLALLFTFIAFLSSAMVEIKTSKLTSTNTNSKLSEYQTNNQTAFINHITSDHNHTISTYMPQIVYSKQTKV</sequence>
<gene>
    <name evidence="2" type="ORF">GPM918_LOCUS6200</name>
    <name evidence="3" type="ORF">OVA965_LOCUS32264</name>
    <name evidence="4" type="ORF">SRO942_LOCUS6200</name>
    <name evidence="5" type="ORF">TMI583_LOCUS33121</name>
</gene>
<feature type="transmembrane region" description="Helical" evidence="1">
    <location>
        <begin position="258"/>
        <end position="278"/>
    </location>
</feature>
<dbReference type="EMBL" id="CAJOBC010000944">
    <property type="protein sequence ID" value="CAF3641196.1"/>
    <property type="molecule type" value="Genomic_DNA"/>
</dbReference>
<dbReference type="OrthoDB" id="10043160at2759"/>
<dbReference type="AlphaFoldDB" id="A0A813WK68"/>
<protein>
    <submittedName>
        <fullName evidence="2">Uncharacterized protein</fullName>
    </submittedName>
</protein>
<proteinExistence type="predicted"/>
<evidence type="ECO:0000313" key="3">
    <source>
        <dbReference type="EMBL" id="CAF1384404.1"/>
    </source>
</evidence>
<keyword evidence="6" id="KW-1185">Reference proteome</keyword>
<feature type="transmembrane region" description="Helical" evidence="1">
    <location>
        <begin position="186"/>
        <end position="207"/>
    </location>
</feature>
<dbReference type="EMBL" id="CAJOBA010046705">
    <property type="protein sequence ID" value="CAF4192617.1"/>
    <property type="molecule type" value="Genomic_DNA"/>
</dbReference>
<dbReference type="Proteomes" id="UP000677228">
    <property type="component" value="Unassembled WGS sequence"/>
</dbReference>
<evidence type="ECO:0000313" key="6">
    <source>
        <dbReference type="Proteomes" id="UP000663829"/>
    </source>
</evidence>
<feature type="transmembrane region" description="Helical" evidence="1">
    <location>
        <begin position="152"/>
        <end position="174"/>
    </location>
</feature>
<name>A0A813WK68_9BILA</name>
<dbReference type="Proteomes" id="UP000682733">
    <property type="component" value="Unassembled WGS sequence"/>
</dbReference>
<dbReference type="EMBL" id="CAJNOQ010000944">
    <property type="protein sequence ID" value="CAF0853488.1"/>
    <property type="molecule type" value="Genomic_DNA"/>
</dbReference>
<evidence type="ECO:0000313" key="4">
    <source>
        <dbReference type="EMBL" id="CAF3641196.1"/>
    </source>
</evidence>
<keyword evidence="1" id="KW-0812">Transmembrane</keyword>
<dbReference type="EMBL" id="CAJNOK010025007">
    <property type="protein sequence ID" value="CAF1384404.1"/>
    <property type="molecule type" value="Genomic_DNA"/>
</dbReference>
<dbReference type="Proteomes" id="UP000681722">
    <property type="component" value="Unassembled WGS sequence"/>
</dbReference>
<evidence type="ECO:0000313" key="5">
    <source>
        <dbReference type="EMBL" id="CAF4192617.1"/>
    </source>
</evidence>
<reference evidence="2" key="1">
    <citation type="submission" date="2021-02" db="EMBL/GenBank/DDBJ databases">
        <authorList>
            <person name="Nowell W R."/>
        </authorList>
    </citation>
    <scope>NUCLEOTIDE SEQUENCE</scope>
</reference>
<keyword evidence="1" id="KW-0472">Membrane</keyword>
<dbReference type="Proteomes" id="UP000663829">
    <property type="component" value="Unassembled WGS sequence"/>
</dbReference>
<accession>A0A813WK68</accession>
<feature type="transmembrane region" description="Helical" evidence="1">
    <location>
        <begin position="9"/>
        <end position="33"/>
    </location>
</feature>
<organism evidence="2 6">
    <name type="scientific">Didymodactylos carnosus</name>
    <dbReference type="NCBI Taxonomy" id="1234261"/>
    <lineage>
        <taxon>Eukaryota</taxon>
        <taxon>Metazoa</taxon>
        <taxon>Spiralia</taxon>
        <taxon>Gnathifera</taxon>
        <taxon>Rotifera</taxon>
        <taxon>Eurotatoria</taxon>
        <taxon>Bdelloidea</taxon>
        <taxon>Philodinida</taxon>
        <taxon>Philodinidae</taxon>
        <taxon>Didymodactylos</taxon>
    </lineage>
</organism>
<evidence type="ECO:0000313" key="2">
    <source>
        <dbReference type="EMBL" id="CAF0853488.1"/>
    </source>
</evidence>
<comment type="caution">
    <text evidence="2">The sequence shown here is derived from an EMBL/GenBank/DDBJ whole genome shotgun (WGS) entry which is preliminary data.</text>
</comment>
<keyword evidence="1" id="KW-1133">Transmembrane helix</keyword>
<dbReference type="Gene3D" id="1.20.140.150">
    <property type="match status" value="1"/>
</dbReference>